<evidence type="ECO:0000313" key="3">
    <source>
        <dbReference type="Proteomes" id="UP000433577"/>
    </source>
</evidence>
<dbReference type="OrthoDB" id="1492465at2"/>
<dbReference type="Pfam" id="PF13577">
    <property type="entry name" value="SnoaL_4"/>
    <property type="match status" value="1"/>
</dbReference>
<proteinExistence type="predicted"/>
<dbReference type="AlphaFoldDB" id="A0A7Z2JI90"/>
<feature type="domain" description="SnoaL-like" evidence="1">
    <location>
        <begin position="23"/>
        <end position="150"/>
    </location>
</feature>
<dbReference type="Proteomes" id="UP000433577">
    <property type="component" value="Chromosome 4"/>
</dbReference>
<sequence>MTESLEATTIDTELAALRQRLDVLEAHEALRTLVARYAAAADRRNDPVMMSAIYTDDIVWSAEGFGTYEGKETVTSYVAKLAQESIVWTVHYMVSPTFTLSADTRSAECHWYLFEMAQIHTDGAPLSHWIAADYVARAVRAEDGWRFSRVELRPMLISPYREGWTLSPHANAPSR</sequence>
<dbReference type="SUPFAM" id="SSF54427">
    <property type="entry name" value="NTF2-like"/>
    <property type="match status" value="1"/>
</dbReference>
<dbReference type="InterPro" id="IPR037401">
    <property type="entry name" value="SnoaL-like"/>
</dbReference>
<evidence type="ECO:0000259" key="1">
    <source>
        <dbReference type="Pfam" id="PF13577"/>
    </source>
</evidence>
<organism evidence="2 3">
    <name type="scientific">Paraburkholderia acidisoli</name>
    <dbReference type="NCBI Taxonomy" id="2571748"/>
    <lineage>
        <taxon>Bacteria</taxon>
        <taxon>Pseudomonadati</taxon>
        <taxon>Pseudomonadota</taxon>
        <taxon>Betaproteobacteria</taxon>
        <taxon>Burkholderiales</taxon>
        <taxon>Burkholderiaceae</taxon>
        <taxon>Paraburkholderia</taxon>
    </lineage>
</organism>
<dbReference type="Gene3D" id="3.10.450.50">
    <property type="match status" value="1"/>
</dbReference>
<gene>
    <name evidence="2" type="ORF">FAZ98_33495</name>
</gene>
<dbReference type="KEGG" id="pacs:FAZ98_33495"/>
<keyword evidence="3" id="KW-1185">Reference proteome</keyword>
<protein>
    <recommendedName>
        <fullName evidence="1">SnoaL-like domain-containing protein</fullName>
    </recommendedName>
</protein>
<accession>A0A7Z2JI90</accession>
<evidence type="ECO:0000313" key="2">
    <source>
        <dbReference type="EMBL" id="QGZ66667.1"/>
    </source>
</evidence>
<dbReference type="EMBL" id="CP046916">
    <property type="protein sequence ID" value="QGZ66667.1"/>
    <property type="molecule type" value="Genomic_DNA"/>
</dbReference>
<dbReference type="RefSeq" id="WP_158958224.1">
    <property type="nucleotide sequence ID" value="NZ_CP046916.1"/>
</dbReference>
<reference evidence="2 3" key="1">
    <citation type="submission" date="2019-12" db="EMBL/GenBank/DDBJ databases">
        <title>Paraburkholderia acidiphila 7Q-K02 sp. nov and Paraburkholderia acidisoli DHF22 sp. nov., two strains isolated from forest soil.</title>
        <authorList>
            <person name="Gao Z."/>
            <person name="Qiu L."/>
        </authorList>
    </citation>
    <scope>NUCLEOTIDE SEQUENCE [LARGE SCALE GENOMIC DNA]</scope>
    <source>
        <strain evidence="2 3">DHF22</strain>
    </source>
</reference>
<name>A0A7Z2JI90_9BURK</name>
<dbReference type="InterPro" id="IPR032710">
    <property type="entry name" value="NTF2-like_dom_sf"/>
</dbReference>